<evidence type="ECO:0000313" key="2">
    <source>
        <dbReference type="EMBL" id="CAH1431245.1"/>
    </source>
</evidence>
<dbReference type="PROSITE" id="PS51257">
    <property type="entry name" value="PROKAR_LIPOPROTEIN"/>
    <property type="match status" value="1"/>
</dbReference>
<sequence length="88" mass="9542">MEPTSLKIVFFVALLLSLSCLQMSCAFPEREHVATPQSLSKSNGENMSERVVPIHCNKDSDCNSFCVIGIGSCSNGVCSCTTKKFYNG</sequence>
<feature type="chain" id="PRO_5043437540" evidence="1">
    <location>
        <begin position="27"/>
        <end position="88"/>
    </location>
</feature>
<dbReference type="Proteomes" id="UP001157418">
    <property type="component" value="Unassembled WGS sequence"/>
</dbReference>
<reference evidence="2 3" key="1">
    <citation type="submission" date="2022-01" db="EMBL/GenBank/DDBJ databases">
        <authorList>
            <person name="Xiong W."/>
            <person name="Schranz E."/>
        </authorList>
    </citation>
    <scope>NUCLEOTIDE SEQUENCE [LARGE SCALE GENOMIC DNA]</scope>
</reference>
<feature type="signal peptide" evidence="1">
    <location>
        <begin position="1"/>
        <end position="26"/>
    </location>
</feature>
<dbReference type="AlphaFoldDB" id="A0AAU9MWI9"/>
<organism evidence="2 3">
    <name type="scientific">Lactuca virosa</name>
    <dbReference type="NCBI Taxonomy" id="75947"/>
    <lineage>
        <taxon>Eukaryota</taxon>
        <taxon>Viridiplantae</taxon>
        <taxon>Streptophyta</taxon>
        <taxon>Embryophyta</taxon>
        <taxon>Tracheophyta</taxon>
        <taxon>Spermatophyta</taxon>
        <taxon>Magnoliopsida</taxon>
        <taxon>eudicotyledons</taxon>
        <taxon>Gunneridae</taxon>
        <taxon>Pentapetalae</taxon>
        <taxon>asterids</taxon>
        <taxon>campanulids</taxon>
        <taxon>Asterales</taxon>
        <taxon>Asteraceae</taxon>
        <taxon>Cichorioideae</taxon>
        <taxon>Cichorieae</taxon>
        <taxon>Lactucinae</taxon>
        <taxon>Lactuca</taxon>
    </lineage>
</organism>
<evidence type="ECO:0000313" key="3">
    <source>
        <dbReference type="Proteomes" id="UP001157418"/>
    </source>
</evidence>
<keyword evidence="3" id="KW-1185">Reference proteome</keyword>
<name>A0AAU9MWI9_9ASTR</name>
<accession>A0AAU9MWI9</accession>
<dbReference type="EMBL" id="CAKMRJ010003334">
    <property type="protein sequence ID" value="CAH1431245.1"/>
    <property type="molecule type" value="Genomic_DNA"/>
</dbReference>
<evidence type="ECO:0000256" key="1">
    <source>
        <dbReference type="SAM" id="SignalP"/>
    </source>
</evidence>
<proteinExistence type="predicted"/>
<protein>
    <submittedName>
        <fullName evidence="2">Uncharacterized protein</fullName>
    </submittedName>
</protein>
<keyword evidence="1" id="KW-0732">Signal</keyword>
<comment type="caution">
    <text evidence="2">The sequence shown here is derived from an EMBL/GenBank/DDBJ whole genome shotgun (WGS) entry which is preliminary data.</text>
</comment>
<gene>
    <name evidence="2" type="ORF">LVIROSA_LOCUS17970</name>
</gene>